<keyword evidence="2" id="KW-1185">Reference proteome</keyword>
<dbReference type="EMBL" id="KV745207">
    <property type="protein sequence ID" value="OCK76483.1"/>
    <property type="molecule type" value="Genomic_DNA"/>
</dbReference>
<reference evidence="1 2" key="1">
    <citation type="journal article" date="2016" name="Nat. Commun.">
        <title>Ectomycorrhizal ecology is imprinted in the genome of the dominant symbiotic fungus Cenococcum geophilum.</title>
        <authorList>
            <consortium name="DOE Joint Genome Institute"/>
            <person name="Peter M."/>
            <person name="Kohler A."/>
            <person name="Ohm R.A."/>
            <person name="Kuo A."/>
            <person name="Krutzmann J."/>
            <person name="Morin E."/>
            <person name="Arend M."/>
            <person name="Barry K.W."/>
            <person name="Binder M."/>
            <person name="Choi C."/>
            <person name="Clum A."/>
            <person name="Copeland A."/>
            <person name="Grisel N."/>
            <person name="Haridas S."/>
            <person name="Kipfer T."/>
            <person name="LaButti K."/>
            <person name="Lindquist E."/>
            <person name="Lipzen A."/>
            <person name="Maire R."/>
            <person name="Meier B."/>
            <person name="Mihaltcheva S."/>
            <person name="Molinier V."/>
            <person name="Murat C."/>
            <person name="Poggeler S."/>
            <person name="Quandt C.A."/>
            <person name="Sperisen C."/>
            <person name="Tritt A."/>
            <person name="Tisserant E."/>
            <person name="Crous P.W."/>
            <person name="Henrissat B."/>
            <person name="Nehls U."/>
            <person name="Egli S."/>
            <person name="Spatafora J.W."/>
            <person name="Grigoriev I.V."/>
            <person name="Martin F.M."/>
        </authorList>
    </citation>
    <scope>NUCLEOTIDE SEQUENCE [LARGE SCALE GENOMIC DNA]</scope>
    <source>
        <strain evidence="1 2">CBS 459.81</strain>
    </source>
</reference>
<dbReference type="OrthoDB" id="3261222at2759"/>
<accession>A0A8E2E3F1</accession>
<evidence type="ECO:0000313" key="2">
    <source>
        <dbReference type="Proteomes" id="UP000250266"/>
    </source>
</evidence>
<name>A0A8E2E3F1_9PEZI</name>
<organism evidence="1 2">
    <name type="scientific">Lepidopterella palustris CBS 459.81</name>
    <dbReference type="NCBI Taxonomy" id="1314670"/>
    <lineage>
        <taxon>Eukaryota</taxon>
        <taxon>Fungi</taxon>
        <taxon>Dikarya</taxon>
        <taxon>Ascomycota</taxon>
        <taxon>Pezizomycotina</taxon>
        <taxon>Dothideomycetes</taxon>
        <taxon>Pleosporomycetidae</taxon>
        <taxon>Mytilinidiales</taxon>
        <taxon>Argynnaceae</taxon>
        <taxon>Lepidopterella</taxon>
    </lineage>
</organism>
<protein>
    <submittedName>
        <fullName evidence="1">Uncharacterized protein</fullName>
    </submittedName>
</protein>
<evidence type="ECO:0000313" key="1">
    <source>
        <dbReference type="EMBL" id="OCK76483.1"/>
    </source>
</evidence>
<dbReference type="Proteomes" id="UP000250266">
    <property type="component" value="Unassembled WGS sequence"/>
</dbReference>
<sequence>SRRLDDKISPKEAVILAQLRSGKCYLNIYLAKINAVASELRTCGQPEMVEHIFTECLRWTTERARLITVAGTQW</sequence>
<dbReference type="AlphaFoldDB" id="A0A8E2E3F1"/>
<feature type="non-terminal residue" evidence="1">
    <location>
        <position position="1"/>
    </location>
</feature>
<proteinExistence type="predicted"/>
<gene>
    <name evidence="1" type="ORF">K432DRAFT_306240</name>
</gene>